<accession>A0A246GJJ5</accession>
<dbReference type="RefSeq" id="WP_088392961.1">
    <property type="nucleotide sequence ID" value="NZ_MTCZ01000076.1"/>
</dbReference>
<dbReference type="Pfam" id="PF04336">
    <property type="entry name" value="ACP_PD"/>
    <property type="match status" value="1"/>
</dbReference>
<protein>
    <submittedName>
        <fullName evidence="4">ACP phosphodiesterase</fullName>
    </submittedName>
</protein>
<dbReference type="PANTHER" id="PTHR38764">
    <property type="entry name" value="ACYL CARRIER PROTEIN PHOSPHODIESTERASE"/>
    <property type="match status" value="1"/>
</dbReference>
<keyword evidence="3" id="KW-0443">Lipid metabolism</keyword>
<name>A0A246GJJ5_9FLAO</name>
<organism evidence="4 5">
    <name type="scientific">Flavobacterium davisii</name>
    <dbReference type="NCBI Taxonomy" id="2906077"/>
    <lineage>
        <taxon>Bacteria</taxon>
        <taxon>Pseudomonadati</taxon>
        <taxon>Bacteroidota</taxon>
        <taxon>Flavobacteriia</taxon>
        <taxon>Flavobacteriales</taxon>
        <taxon>Flavobacteriaceae</taxon>
        <taxon>Flavobacterium</taxon>
    </lineage>
</organism>
<evidence type="ECO:0000256" key="1">
    <source>
        <dbReference type="ARBA" id="ARBA00022516"/>
    </source>
</evidence>
<dbReference type="GO" id="GO:0006633">
    <property type="term" value="P:fatty acid biosynthetic process"/>
    <property type="evidence" value="ECO:0007669"/>
    <property type="project" value="InterPro"/>
</dbReference>
<keyword evidence="2" id="KW-0378">Hydrolase</keyword>
<evidence type="ECO:0000313" key="5">
    <source>
        <dbReference type="Proteomes" id="UP000197768"/>
    </source>
</evidence>
<evidence type="ECO:0000313" key="4">
    <source>
        <dbReference type="EMBL" id="OWP83804.1"/>
    </source>
</evidence>
<keyword evidence="1" id="KW-0444">Lipid biosynthesis</keyword>
<dbReference type="PANTHER" id="PTHR38764:SF1">
    <property type="entry name" value="ACYL CARRIER PROTEIN PHOSPHODIESTERASE"/>
    <property type="match status" value="1"/>
</dbReference>
<evidence type="ECO:0000256" key="3">
    <source>
        <dbReference type="ARBA" id="ARBA00023098"/>
    </source>
</evidence>
<dbReference type="PIRSF" id="PIRSF011489">
    <property type="entry name" value="DUF479"/>
    <property type="match status" value="1"/>
</dbReference>
<evidence type="ECO:0000256" key="2">
    <source>
        <dbReference type="ARBA" id="ARBA00022801"/>
    </source>
</evidence>
<dbReference type="EMBL" id="MTCZ01000076">
    <property type="protein sequence ID" value="OWP83804.1"/>
    <property type="molecule type" value="Genomic_DNA"/>
</dbReference>
<proteinExistence type="predicted"/>
<dbReference type="GO" id="GO:0008770">
    <property type="term" value="F:[acyl-carrier-protein] phosphodiesterase activity"/>
    <property type="evidence" value="ECO:0007669"/>
    <property type="project" value="InterPro"/>
</dbReference>
<reference evidence="4 5" key="1">
    <citation type="journal article" date="2017" name="Infect. Genet. Evol.">
        <title>Comparative genome analysis of fish pathogen Flavobacterium columnare reveals extensive sequence diversity within the species.</title>
        <authorList>
            <person name="Kayansamruaj P."/>
            <person name="Dong H.T."/>
            <person name="Hirono I."/>
            <person name="Kondo H."/>
            <person name="Senapin S."/>
            <person name="Rodkhum C."/>
        </authorList>
    </citation>
    <scope>NUCLEOTIDE SEQUENCE [LARGE SCALE GENOMIC DNA]</scope>
    <source>
        <strain evidence="4 5">1215</strain>
    </source>
</reference>
<dbReference type="InterPro" id="IPR007431">
    <property type="entry name" value="ACP_PD"/>
</dbReference>
<dbReference type="Proteomes" id="UP000197768">
    <property type="component" value="Unassembled WGS sequence"/>
</dbReference>
<dbReference type="AlphaFoldDB" id="A0A246GJJ5"/>
<sequence>MNFLAHIYLSGNNELLKIGNFMADGIRGKEYNKFDIEIQKGILLHRFIDSFTDSHLIYRKSKHLLHKNYGHYAGVIMDILYDHFLAKNWLTYHSTPLEKYADDFYQSLKNNYNLLTLKTQNMLPYMIAHNWLVSYGSLSGIEKILFQMDHRTQYRANMGGAIRELKEFYLLFEEEFTIFFDILIKESEIKLMALENTIEFNNKLI</sequence>
<comment type="caution">
    <text evidence="4">The sequence shown here is derived from an EMBL/GenBank/DDBJ whole genome shotgun (WGS) entry which is preliminary data.</text>
</comment>
<gene>
    <name evidence="4" type="ORF">BWK59_08545</name>
</gene>